<comment type="similarity">
    <text evidence="1">Belongs to the LysR transcriptional regulatory family.</text>
</comment>
<dbReference type="Pfam" id="PF00126">
    <property type="entry name" value="HTH_1"/>
    <property type="match status" value="1"/>
</dbReference>
<dbReference type="GO" id="GO:0003700">
    <property type="term" value="F:DNA-binding transcription factor activity"/>
    <property type="evidence" value="ECO:0007669"/>
    <property type="project" value="InterPro"/>
</dbReference>
<dbReference type="InterPro" id="IPR000847">
    <property type="entry name" value="LysR_HTH_N"/>
</dbReference>
<comment type="caution">
    <text evidence="6">The sequence shown here is derived from an EMBL/GenBank/DDBJ whole genome shotgun (WGS) entry which is preliminary data.</text>
</comment>
<dbReference type="InterPro" id="IPR036388">
    <property type="entry name" value="WH-like_DNA-bd_sf"/>
</dbReference>
<dbReference type="PANTHER" id="PTHR30579:SF8">
    <property type="entry name" value="HTH-TYPE TRANSCRIPTIONAL REGULATOR HDFR"/>
    <property type="match status" value="1"/>
</dbReference>
<dbReference type="Proteomes" id="UP000237222">
    <property type="component" value="Unassembled WGS sequence"/>
</dbReference>
<dbReference type="Gene3D" id="3.40.190.10">
    <property type="entry name" value="Periplasmic binding protein-like II"/>
    <property type="match status" value="1"/>
</dbReference>
<dbReference type="FunFam" id="1.10.10.10:FF:000001">
    <property type="entry name" value="LysR family transcriptional regulator"/>
    <property type="match status" value="1"/>
</dbReference>
<gene>
    <name evidence="6" type="ORF">C0068_03330</name>
    <name evidence="7" type="ORF">D0911_10895</name>
</gene>
<dbReference type="EMBL" id="RHGB01000011">
    <property type="protein sequence ID" value="RNL61790.1"/>
    <property type="molecule type" value="Genomic_DNA"/>
</dbReference>
<reference evidence="7 9" key="2">
    <citation type="submission" date="2018-10" db="EMBL/GenBank/DDBJ databases">
        <title>Draft genome sequence of Zhongshania sp. DSW25-10.</title>
        <authorList>
            <person name="Oh J."/>
        </authorList>
    </citation>
    <scope>NUCLEOTIDE SEQUENCE [LARGE SCALE GENOMIC DNA]</scope>
    <source>
        <strain evidence="7 9">DSW25-10</strain>
    </source>
</reference>
<dbReference type="InterPro" id="IPR005119">
    <property type="entry name" value="LysR_subst-bd"/>
</dbReference>
<dbReference type="InterPro" id="IPR036390">
    <property type="entry name" value="WH_DNA-bd_sf"/>
</dbReference>
<accession>A0A2S4HKV1</accession>
<evidence type="ECO:0000313" key="7">
    <source>
        <dbReference type="EMBL" id="RNL61790.1"/>
    </source>
</evidence>
<dbReference type="Pfam" id="PF03466">
    <property type="entry name" value="LysR_substrate"/>
    <property type="match status" value="1"/>
</dbReference>
<dbReference type="PANTHER" id="PTHR30579">
    <property type="entry name" value="TRANSCRIPTIONAL REGULATOR"/>
    <property type="match status" value="1"/>
</dbReference>
<keyword evidence="9" id="KW-1185">Reference proteome</keyword>
<dbReference type="EMBL" id="PQGG01000007">
    <property type="protein sequence ID" value="POP54311.1"/>
    <property type="molecule type" value="Genomic_DNA"/>
</dbReference>
<dbReference type="Proteomes" id="UP000274695">
    <property type="component" value="Unassembled WGS sequence"/>
</dbReference>
<dbReference type="AlphaFoldDB" id="A0A2S4HKV1"/>
<dbReference type="PRINTS" id="PR00039">
    <property type="entry name" value="HTHLYSR"/>
</dbReference>
<evidence type="ECO:0000313" key="9">
    <source>
        <dbReference type="Proteomes" id="UP000274695"/>
    </source>
</evidence>
<evidence type="ECO:0000256" key="2">
    <source>
        <dbReference type="ARBA" id="ARBA00023015"/>
    </source>
</evidence>
<reference evidence="6 8" key="1">
    <citation type="submission" date="2018-01" db="EMBL/GenBank/DDBJ databases">
        <authorList>
            <person name="Yu X.-D."/>
        </authorList>
    </citation>
    <scope>NUCLEOTIDE SEQUENCE [LARGE SCALE GENOMIC DNA]</scope>
    <source>
        <strain evidence="6 8">ZX-21</strain>
    </source>
</reference>
<sequence length="281" mass="31566">MDIELARTFLEVMSAGSFCGAAERLHISQTTVTARVQSLEETVDCQLFIRNRSGARLTVEGERFVAYARNLVQSWECAKAEMKLPRGRESRLRIGAETSLWNPVLTNWVNWLQTNSPSVAVHTDVADAASLLAKLEKGFLDAVIVHRPNYLSGVMIEQLLEEKLVHVQVPNNAKPNLFVDWGAEFRAQYDAALPQPRQAAFTFNLGPLALRVMLSGGGNGYFRTRVVEPYLRSGELERVADSPEFTHPVYLVYRTSNARSELPIALEGLRNIVRDHSEWQV</sequence>
<proteinExistence type="inferred from homology"/>
<evidence type="ECO:0000256" key="1">
    <source>
        <dbReference type="ARBA" id="ARBA00009437"/>
    </source>
</evidence>
<dbReference type="OrthoDB" id="9786526at2"/>
<evidence type="ECO:0000256" key="4">
    <source>
        <dbReference type="ARBA" id="ARBA00023163"/>
    </source>
</evidence>
<keyword evidence="3" id="KW-0238">DNA-binding</keyword>
<keyword evidence="4" id="KW-0804">Transcription</keyword>
<dbReference type="InterPro" id="IPR050176">
    <property type="entry name" value="LTTR"/>
</dbReference>
<evidence type="ECO:0000313" key="8">
    <source>
        <dbReference type="Proteomes" id="UP000237222"/>
    </source>
</evidence>
<protein>
    <submittedName>
        <fullName evidence="6">LysR family transcriptional regulator</fullName>
    </submittedName>
</protein>
<dbReference type="GO" id="GO:0003677">
    <property type="term" value="F:DNA binding"/>
    <property type="evidence" value="ECO:0007669"/>
    <property type="project" value="UniProtKB-KW"/>
</dbReference>
<dbReference type="SUPFAM" id="SSF46785">
    <property type="entry name" value="Winged helix' DNA-binding domain"/>
    <property type="match status" value="1"/>
</dbReference>
<dbReference type="SUPFAM" id="SSF53850">
    <property type="entry name" value="Periplasmic binding protein-like II"/>
    <property type="match status" value="1"/>
</dbReference>
<dbReference type="RefSeq" id="WP_103683072.1">
    <property type="nucleotide sequence ID" value="NZ_PQGG01000007.1"/>
</dbReference>
<name>A0A2S4HKV1_9GAMM</name>
<organism evidence="6 8">
    <name type="scientific">Zhongshania marina</name>
    <dbReference type="NCBI Taxonomy" id="2304603"/>
    <lineage>
        <taxon>Bacteria</taxon>
        <taxon>Pseudomonadati</taxon>
        <taxon>Pseudomonadota</taxon>
        <taxon>Gammaproteobacteria</taxon>
        <taxon>Cellvibrionales</taxon>
        <taxon>Spongiibacteraceae</taxon>
        <taxon>Zhongshania</taxon>
    </lineage>
</organism>
<dbReference type="Gene3D" id="1.10.10.10">
    <property type="entry name" value="Winged helix-like DNA-binding domain superfamily/Winged helix DNA-binding domain"/>
    <property type="match status" value="1"/>
</dbReference>
<feature type="domain" description="HTH lysR-type" evidence="5">
    <location>
        <begin position="1"/>
        <end position="58"/>
    </location>
</feature>
<evidence type="ECO:0000256" key="3">
    <source>
        <dbReference type="ARBA" id="ARBA00023125"/>
    </source>
</evidence>
<evidence type="ECO:0000313" key="6">
    <source>
        <dbReference type="EMBL" id="POP54311.1"/>
    </source>
</evidence>
<dbReference type="PROSITE" id="PS50931">
    <property type="entry name" value="HTH_LYSR"/>
    <property type="match status" value="1"/>
</dbReference>
<keyword evidence="2" id="KW-0805">Transcription regulation</keyword>
<evidence type="ECO:0000259" key="5">
    <source>
        <dbReference type="PROSITE" id="PS50931"/>
    </source>
</evidence>